<keyword evidence="3" id="KW-1185">Reference proteome</keyword>
<sequence>NHLNGLQFVPDLFAIPWFLTMFTHVLPLHQIMHLWDTLLLGNESFPLFIGLSILNQMRDQLMSFTFNDCILVFSDLPQIDINKCVKYAIKQFCATPKSTAQRGIWPLEQLKADNCPLIDISDVISFVKSDKSTKVVIIDCRPKEEVLRFGRIRDAWVKDEYDMSSTSCHLTIVVNDVTKCLELIANNVLR</sequence>
<dbReference type="EMBL" id="CAJPVJ010045902">
    <property type="protein sequence ID" value="CAG2182555.1"/>
    <property type="molecule type" value="Genomic_DNA"/>
</dbReference>
<name>A0A7R9R1W7_9ACAR</name>
<evidence type="ECO:0000259" key="1">
    <source>
        <dbReference type="PROSITE" id="PS50086"/>
    </source>
</evidence>
<evidence type="ECO:0000313" key="2">
    <source>
        <dbReference type="EMBL" id="CAD7665419.1"/>
    </source>
</evidence>
<accession>A0A7R9R1W7</accession>
<gene>
    <name evidence="2" type="ORF">ONB1V03_LOCUS21976</name>
</gene>
<dbReference type="InterPro" id="IPR050302">
    <property type="entry name" value="Rab_GAP_TBC_domain"/>
</dbReference>
<reference evidence="2" key="1">
    <citation type="submission" date="2020-11" db="EMBL/GenBank/DDBJ databases">
        <authorList>
            <person name="Tran Van P."/>
        </authorList>
    </citation>
    <scope>NUCLEOTIDE SEQUENCE</scope>
</reference>
<dbReference type="InterPro" id="IPR036873">
    <property type="entry name" value="Rhodanese-like_dom_sf"/>
</dbReference>
<feature type="non-terminal residue" evidence="2">
    <location>
        <position position="1"/>
    </location>
</feature>
<dbReference type="OrthoDB" id="1668230at2759"/>
<dbReference type="SUPFAM" id="SSF52821">
    <property type="entry name" value="Rhodanese/Cell cycle control phosphatase"/>
    <property type="match status" value="1"/>
</dbReference>
<feature type="domain" description="Rab-GAP TBC" evidence="1">
    <location>
        <begin position="1"/>
        <end position="42"/>
    </location>
</feature>
<dbReference type="PANTHER" id="PTHR47219">
    <property type="entry name" value="RAB GTPASE-ACTIVATING PROTEIN 1-LIKE"/>
    <property type="match status" value="1"/>
</dbReference>
<feature type="non-terminal residue" evidence="2">
    <location>
        <position position="190"/>
    </location>
</feature>
<proteinExistence type="predicted"/>
<dbReference type="EMBL" id="OC960727">
    <property type="protein sequence ID" value="CAD7665419.1"/>
    <property type="molecule type" value="Genomic_DNA"/>
</dbReference>
<dbReference type="SUPFAM" id="SSF47923">
    <property type="entry name" value="Ypt/Rab-GAP domain of gyp1p"/>
    <property type="match status" value="1"/>
</dbReference>
<dbReference type="InterPro" id="IPR035969">
    <property type="entry name" value="Rab-GAP_TBC_sf"/>
</dbReference>
<dbReference type="Gene3D" id="1.10.472.80">
    <property type="entry name" value="Ypt/Rab-GAP domain of gyp1p, domain 3"/>
    <property type="match status" value="1"/>
</dbReference>
<dbReference type="PANTHER" id="PTHR47219:SF9">
    <property type="entry name" value="GTPASE ACTIVATING PROTEIN AND CENTROSOME-ASSOCIATED, ISOFORM B"/>
    <property type="match status" value="1"/>
</dbReference>
<dbReference type="InterPro" id="IPR000195">
    <property type="entry name" value="Rab-GAP-TBC_dom"/>
</dbReference>
<dbReference type="PROSITE" id="PS50086">
    <property type="entry name" value="TBC_RABGAP"/>
    <property type="match status" value="1"/>
</dbReference>
<dbReference type="AlphaFoldDB" id="A0A7R9R1W7"/>
<dbReference type="Pfam" id="PF00566">
    <property type="entry name" value="RabGAP-TBC"/>
    <property type="match status" value="1"/>
</dbReference>
<protein>
    <recommendedName>
        <fullName evidence="1">Rab-GAP TBC domain-containing protein</fullName>
    </recommendedName>
</protein>
<dbReference type="GO" id="GO:0031267">
    <property type="term" value="F:small GTPase binding"/>
    <property type="evidence" value="ECO:0007669"/>
    <property type="project" value="TreeGrafter"/>
</dbReference>
<dbReference type="Proteomes" id="UP000728032">
    <property type="component" value="Unassembled WGS sequence"/>
</dbReference>
<organism evidence="2">
    <name type="scientific">Oppiella nova</name>
    <dbReference type="NCBI Taxonomy" id="334625"/>
    <lineage>
        <taxon>Eukaryota</taxon>
        <taxon>Metazoa</taxon>
        <taxon>Ecdysozoa</taxon>
        <taxon>Arthropoda</taxon>
        <taxon>Chelicerata</taxon>
        <taxon>Arachnida</taxon>
        <taxon>Acari</taxon>
        <taxon>Acariformes</taxon>
        <taxon>Sarcoptiformes</taxon>
        <taxon>Oribatida</taxon>
        <taxon>Brachypylina</taxon>
        <taxon>Oppioidea</taxon>
        <taxon>Oppiidae</taxon>
        <taxon>Oppiella</taxon>
    </lineage>
</organism>
<evidence type="ECO:0000313" key="3">
    <source>
        <dbReference type="Proteomes" id="UP000728032"/>
    </source>
</evidence>
<dbReference type="GO" id="GO:0005096">
    <property type="term" value="F:GTPase activator activity"/>
    <property type="evidence" value="ECO:0007669"/>
    <property type="project" value="TreeGrafter"/>
</dbReference>